<reference evidence="3" key="1">
    <citation type="journal article" date="2019" name="Int. J. Syst. Evol. Microbiol.">
        <title>The Global Catalogue of Microorganisms (GCM) 10K type strain sequencing project: providing services to taxonomists for standard genome sequencing and annotation.</title>
        <authorList>
            <consortium name="The Broad Institute Genomics Platform"/>
            <consortium name="The Broad Institute Genome Sequencing Center for Infectious Disease"/>
            <person name="Wu L."/>
            <person name="Ma J."/>
        </authorList>
    </citation>
    <scope>NUCLEOTIDE SEQUENCE [LARGE SCALE GENOMIC DNA]</scope>
    <source>
        <strain evidence="3">JCM 13929</strain>
    </source>
</reference>
<evidence type="ECO:0000256" key="1">
    <source>
        <dbReference type="SAM" id="Phobius"/>
    </source>
</evidence>
<dbReference type="Proteomes" id="UP001500064">
    <property type="component" value="Unassembled WGS sequence"/>
</dbReference>
<sequence>MRLSWQEHLRLLRIEGRLTRDDPAFVARVRTLSTLAPEPPATMVPPPIDRLLTWFDRHIAATALVAVMILLVLLIL</sequence>
<evidence type="ECO:0008006" key="4">
    <source>
        <dbReference type="Google" id="ProtNLM"/>
    </source>
</evidence>
<keyword evidence="3" id="KW-1185">Reference proteome</keyword>
<keyword evidence="1" id="KW-1133">Transmembrane helix</keyword>
<organism evidence="2 3">
    <name type="scientific">Nonomuraea maheshkhaliensis</name>
    <dbReference type="NCBI Taxonomy" id="419590"/>
    <lineage>
        <taxon>Bacteria</taxon>
        <taxon>Bacillati</taxon>
        <taxon>Actinomycetota</taxon>
        <taxon>Actinomycetes</taxon>
        <taxon>Streptosporangiales</taxon>
        <taxon>Streptosporangiaceae</taxon>
        <taxon>Nonomuraea</taxon>
    </lineage>
</organism>
<feature type="transmembrane region" description="Helical" evidence="1">
    <location>
        <begin position="58"/>
        <end position="75"/>
    </location>
</feature>
<gene>
    <name evidence="2" type="ORF">GCM10009733_059740</name>
</gene>
<keyword evidence="1" id="KW-0812">Transmembrane</keyword>
<proteinExistence type="predicted"/>
<dbReference type="EMBL" id="BAAAMU010000050">
    <property type="protein sequence ID" value="GAA1654453.1"/>
    <property type="molecule type" value="Genomic_DNA"/>
</dbReference>
<keyword evidence="1" id="KW-0472">Membrane</keyword>
<evidence type="ECO:0000313" key="2">
    <source>
        <dbReference type="EMBL" id="GAA1654453.1"/>
    </source>
</evidence>
<protein>
    <recommendedName>
        <fullName evidence="4">DUF1707 domain-containing protein</fullName>
    </recommendedName>
</protein>
<evidence type="ECO:0000313" key="3">
    <source>
        <dbReference type="Proteomes" id="UP001500064"/>
    </source>
</evidence>
<accession>A0ABP4RQB1</accession>
<comment type="caution">
    <text evidence="2">The sequence shown here is derived from an EMBL/GenBank/DDBJ whole genome shotgun (WGS) entry which is preliminary data.</text>
</comment>
<name>A0ABP4RQB1_9ACTN</name>